<dbReference type="InterPro" id="IPR011652">
    <property type="entry name" value="MORN_2"/>
</dbReference>
<evidence type="ECO:0000313" key="3">
    <source>
        <dbReference type="Proteomes" id="UP000230781"/>
    </source>
</evidence>
<reference evidence="2 3" key="1">
    <citation type="submission" date="2017-11" db="EMBL/GenBank/DDBJ databases">
        <title>Genome sequencing of Fusobacterium periodonticum KCOM 2555.</title>
        <authorList>
            <person name="Kook J.-K."/>
            <person name="Park S.-N."/>
            <person name="Lim Y.K."/>
        </authorList>
    </citation>
    <scope>NUCLEOTIDE SEQUENCE [LARGE SCALE GENOMIC DNA]</scope>
    <source>
        <strain evidence="2 3">KCOM 2555</strain>
    </source>
</reference>
<feature type="signal peptide" evidence="1">
    <location>
        <begin position="1"/>
        <end position="20"/>
    </location>
</feature>
<protein>
    <submittedName>
        <fullName evidence="2">Phosphatidylinositol-4-phosphate 5-kinase</fullName>
    </submittedName>
</protein>
<keyword evidence="2" id="KW-0418">Kinase</keyword>
<organism evidence="2 3">
    <name type="scientific">Fusobacterium pseudoperiodonticum</name>
    <dbReference type="NCBI Taxonomy" id="2663009"/>
    <lineage>
        <taxon>Bacteria</taxon>
        <taxon>Fusobacteriati</taxon>
        <taxon>Fusobacteriota</taxon>
        <taxon>Fusobacteriia</taxon>
        <taxon>Fusobacteriales</taxon>
        <taxon>Fusobacteriaceae</taxon>
        <taxon>Fusobacterium</taxon>
    </lineage>
</organism>
<evidence type="ECO:0000313" key="2">
    <source>
        <dbReference type="EMBL" id="ATV71277.1"/>
    </source>
</evidence>
<dbReference type="Proteomes" id="UP000230781">
    <property type="component" value="Chromosome"/>
</dbReference>
<dbReference type="Gene3D" id="3.90.930.1">
    <property type="match status" value="1"/>
</dbReference>
<dbReference type="RefSeq" id="WP_100027134.1">
    <property type="nucleotide sequence ID" value="NZ_CP024704.1"/>
</dbReference>
<dbReference type="SUPFAM" id="SSF82185">
    <property type="entry name" value="Histone H3 K4-specific methyltransferase SET7/9 N-terminal domain"/>
    <property type="match status" value="1"/>
</dbReference>
<dbReference type="EMBL" id="CP024704">
    <property type="protein sequence ID" value="ATV71277.1"/>
    <property type="molecule type" value="Genomic_DNA"/>
</dbReference>
<feature type="chain" id="PRO_5013864484" evidence="1">
    <location>
        <begin position="21"/>
        <end position="257"/>
    </location>
</feature>
<name>A0A2D3PUG1_9FUSO</name>
<keyword evidence="1" id="KW-0732">Signal</keyword>
<sequence>MKRFLTILILMLSVFSIANAHPFKSDKELYDFYAEIDKKIFAEKNKPIVRKKFPRKLTKEEQSKVPLDNKNYTVEEVIGNDKLVYSAFDNHLMYIFQLNQKGKEEGVVRFFDEDENLVKICYGNSLNGIMGILREYYPSGKLMNEMPYYAKKLNGNGKIYYESGALREDYHYYNDKEDGQGIIYFENGQKMQVENYKNGLKVGDYYEYFEDGTLATKGFFVNGKEEGVFELYNREGKKFKELVFKKGKKIEEREIKQ</sequence>
<gene>
    <name evidence="2" type="ORF">CTM98_11790</name>
</gene>
<accession>A0A2D3PUG1</accession>
<dbReference type="AlphaFoldDB" id="A0A2D3PUG1"/>
<dbReference type="Gene3D" id="2.20.110.10">
    <property type="entry name" value="Histone H3 K4-specific methyltransferase SET7/9 N-terminal domain"/>
    <property type="match status" value="1"/>
</dbReference>
<dbReference type="Pfam" id="PF07661">
    <property type="entry name" value="MORN_2"/>
    <property type="match status" value="3"/>
</dbReference>
<dbReference type="GO" id="GO:0016301">
    <property type="term" value="F:kinase activity"/>
    <property type="evidence" value="ECO:0007669"/>
    <property type="project" value="UniProtKB-KW"/>
</dbReference>
<evidence type="ECO:0000256" key="1">
    <source>
        <dbReference type="SAM" id="SignalP"/>
    </source>
</evidence>
<proteinExistence type="predicted"/>
<keyword evidence="2" id="KW-0808">Transferase</keyword>